<dbReference type="InterPro" id="IPR000014">
    <property type="entry name" value="PAS"/>
</dbReference>
<dbReference type="SUPFAM" id="SSF55785">
    <property type="entry name" value="PYP-like sensor domain (PAS domain)"/>
    <property type="match status" value="1"/>
</dbReference>
<dbReference type="EMBL" id="JAGGKS010000002">
    <property type="protein sequence ID" value="MBP1925083.1"/>
    <property type="molecule type" value="Genomic_DNA"/>
</dbReference>
<evidence type="ECO:0000313" key="2">
    <source>
        <dbReference type="EMBL" id="MBP1925083.1"/>
    </source>
</evidence>
<feature type="domain" description="GGDEF" evidence="1">
    <location>
        <begin position="336"/>
        <end position="460"/>
    </location>
</feature>
<gene>
    <name evidence="2" type="ORF">J2Z76_000940</name>
</gene>
<dbReference type="SUPFAM" id="SSF55781">
    <property type="entry name" value="GAF domain-like"/>
    <property type="match status" value="1"/>
</dbReference>
<dbReference type="Pfam" id="PF00990">
    <property type="entry name" value="GGDEF"/>
    <property type="match status" value="1"/>
</dbReference>
<dbReference type="Gene3D" id="3.30.70.270">
    <property type="match status" value="1"/>
</dbReference>
<dbReference type="Proteomes" id="UP001519342">
    <property type="component" value="Unassembled WGS sequence"/>
</dbReference>
<dbReference type="CDD" id="cd01949">
    <property type="entry name" value="GGDEF"/>
    <property type="match status" value="1"/>
</dbReference>
<dbReference type="InterPro" id="IPR052163">
    <property type="entry name" value="DGC-Regulatory_Protein"/>
</dbReference>
<dbReference type="InterPro" id="IPR035965">
    <property type="entry name" value="PAS-like_dom_sf"/>
</dbReference>
<dbReference type="PANTHER" id="PTHR46663">
    <property type="entry name" value="DIGUANYLATE CYCLASE DGCT-RELATED"/>
    <property type="match status" value="1"/>
</dbReference>
<dbReference type="RefSeq" id="WP_209510833.1">
    <property type="nucleotide sequence ID" value="NZ_JAGGKS010000002.1"/>
</dbReference>
<dbReference type="InterPro" id="IPR029787">
    <property type="entry name" value="Nucleotide_cyclase"/>
</dbReference>
<evidence type="ECO:0000259" key="1">
    <source>
        <dbReference type="PROSITE" id="PS50887"/>
    </source>
</evidence>
<dbReference type="PROSITE" id="PS50887">
    <property type="entry name" value="GGDEF"/>
    <property type="match status" value="1"/>
</dbReference>
<accession>A0ABS4GBM4</accession>
<dbReference type="InterPro" id="IPR029016">
    <property type="entry name" value="GAF-like_dom_sf"/>
</dbReference>
<dbReference type="InterPro" id="IPR043128">
    <property type="entry name" value="Rev_trsase/Diguanyl_cyclase"/>
</dbReference>
<dbReference type="NCBIfam" id="TIGR00229">
    <property type="entry name" value="sensory_box"/>
    <property type="match status" value="1"/>
</dbReference>
<dbReference type="InterPro" id="IPR000160">
    <property type="entry name" value="GGDEF_dom"/>
</dbReference>
<reference evidence="2 3" key="1">
    <citation type="submission" date="2021-03" db="EMBL/GenBank/DDBJ databases">
        <title>Genomic Encyclopedia of Type Strains, Phase IV (KMG-IV): sequencing the most valuable type-strain genomes for metagenomic binning, comparative biology and taxonomic classification.</title>
        <authorList>
            <person name="Goeker M."/>
        </authorList>
    </citation>
    <scope>NUCLEOTIDE SEQUENCE [LARGE SCALE GENOMIC DNA]</scope>
    <source>
        <strain evidence="2 3">DSM 24004</strain>
    </source>
</reference>
<dbReference type="SMART" id="SM00267">
    <property type="entry name" value="GGDEF"/>
    <property type="match status" value="1"/>
</dbReference>
<proteinExistence type="predicted"/>
<keyword evidence="3" id="KW-1185">Reference proteome</keyword>
<name>A0ABS4GBM4_9FIRM</name>
<dbReference type="SUPFAM" id="SSF55073">
    <property type="entry name" value="Nucleotide cyclase"/>
    <property type="match status" value="1"/>
</dbReference>
<protein>
    <submittedName>
        <fullName evidence="2">Diguanylate cyclase (GGDEF)-like protein/PAS domain S-box-containing protein</fullName>
    </submittedName>
</protein>
<comment type="caution">
    <text evidence="2">The sequence shown here is derived from an EMBL/GenBank/DDBJ whole genome shotgun (WGS) entry which is preliminary data.</text>
</comment>
<organism evidence="2 3">
    <name type="scientific">Sedimentibacter acidaminivorans</name>
    <dbReference type="NCBI Taxonomy" id="913099"/>
    <lineage>
        <taxon>Bacteria</taxon>
        <taxon>Bacillati</taxon>
        <taxon>Bacillota</taxon>
        <taxon>Tissierellia</taxon>
        <taxon>Sedimentibacter</taxon>
    </lineage>
</organism>
<dbReference type="PANTHER" id="PTHR46663:SF2">
    <property type="entry name" value="GGDEF DOMAIN-CONTAINING PROTEIN"/>
    <property type="match status" value="1"/>
</dbReference>
<dbReference type="Gene3D" id="3.30.450.20">
    <property type="entry name" value="PAS domain"/>
    <property type="match status" value="1"/>
</dbReference>
<dbReference type="NCBIfam" id="TIGR00254">
    <property type="entry name" value="GGDEF"/>
    <property type="match status" value="1"/>
</dbReference>
<dbReference type="Pfam" id="PF13426">
    <property type="entry name" value="PAS_9"/>
    <property type="match status" value="1"/>
</dbReference>
<dbReference type="Gene3D" id="3.30.450.40">
    <property type="match status" value="1"/>
</dbReference>
<sequence length="460" mass="53507">MESIRKFEILEDEALLQLDKFVTIPTIIFNNKEVLYLNESCKKMLGYEENDLNYKEVRDFVNYLEKEYLFIYNHNFLESTTDTVKQEILINKNSKESIWVEFTGKIVIYREKKTFIGHLYDISDKKVSQLNLSRTSKLRDLMLEVTQSILKMEDINQIFQLILNNSLIALENSTLGTIFIREDDCFKVVASVGFVDDIKNFKLHVDGCFLYKATDGKMDRIVNIRDLTKYNGYDCIKANIGEGMFIKSTMSVPIYHEGSFFGMINIDSVEKNAFDEDDVKSMEFIRNNAEIAVSNYLLYKEKAFLAKHDQLTGLYNRYYFEESFLKLKEKAIQYNETFQLVVFDIDGLKKINDSMGHLIGDEVIKKIAQSIKSSIRKSDIIARVGGDEFSGIIFVSNKEYLVEKFQKILNQLENDPLLMVNEEIICTFSYGIASFPQEGIELNELIKIADERMYSYKKIN</sequence>
<evidence type="ECO:0000313" key="3">
    <source>
        <dbReference type="Proteomes" id="UP001519342"/>
    </source>
</evidence>